<evidence type="ECO:0000313" key="2">
    <source>
        <dbReference type="EMBL" id="ABD11789.1"/>
    </source>
</evidence>
<reference evidence="2 3" key="1">
    <citation type="journal article" date="2007" name="Genome Res.">
        <title>Genome characteristics of facultatively symbiotic Frankia sp. strains reflect host range and host plant biogeography.</title>
        <authorList>
            <person name="Normand P."/>
            <person name="Lapierre P."/>
            <person name="Tisa L.S."/>
            <person name="Gogarten J.P."/>
            <person name="Alloisio N."/>
            <person name="Bagnarol E."/>
            <person name="Bassi C.A."/>
            <person name="Berry A.M."/>
            <person name="Bickhart D.M."/>
            <person name="Choisne N."/>
            <person name="Couloux A."/>
            <person name="Cournoyer B."/>
            <person name="Cruveiller S."/>
            <person name="Daubin V."/>
            <person name="Demange N."/>
            <person name="Francino M.P."/>
            <person name="Goltsman E."/>
            <person name="Huang Y."/>
            <person name="Kopp O.R."/>
            <person name="Labarre L."/>
            <person name="Lapidus A."/>
            <person name="Lavire C."/>
            <person name="Marechal J."/>
            <person name="Martinez M."/>
            <person name="Mastronunzio J.E."/>
            <person name="Mullin B.C."/>
            <person name="Niemann J."/>
            <person name="Pujic P."/>
            <person name="Rawnsley T."/>
            <person name="Rouy Z."/>
            <person name="Schenowitz C."/>
            <person name="Sellstedt A."/>
            <person name="Tavares F."/>
            <person name="Tomkins J.P."/>
            <person name="Vallenet D."/>
            <person name="Valverde C."/>
            <person name="Wall L.G."/>
            <person name="Wang Y."/>
            <person name="Medigue C."/>
            <person name="Benson D.R."/>
        </authorList>
    </citation>
    <scope>NUCLEOTIDE SEQUENCE [LARGE SCALE GENOMIC DNA]</scope>
    <source>
        <strain evidence="3">DSM 45818 / CECT 9043 / CcI3</strain>
    </source>
</reference>
<dbReference type="Proteomes" id="UP000001937">
    <property type="component" value="Chromosome"/>
</dbReference>
<keyword evidence="1" id="KW-1133">Transmembrane helix</keyword>
<dbReference type="eggNOG" id="COG5278">
    <property type="taxonomic scope" value="Bacteria"/>
</dbReference>
<name>Q2JAA3_FRACC</name>
<feature type="transmembrane region" description="Helical" evidence="1">
    <location>
        <begin position="401"/>
        <end position="422"/>
    </location>
</feature>
<dbReference type="OrthoDB" id="3218196at2"/>
<keyword evidence="3" id="KW-1185">Reference proteome</keyword>
<feature type="transmembrane region" description="Helical" evidence="1">
    <location>
        <begin position="218"/>
        <end position="242"/>
    </location>
</feature>
<accession>Q2JAA3</accession>
<organism evidence="2 3">
    <name type="scientific">Frankia casuarinae (strain DSM 45818 / CECT 9043 / HFP020203 / CcI3)</name>
    <dbReference type="NCBI Taxonomy" id="106370"/>
    <lineage>
        <taxon>Bacteria</taxon>
        <taxon>Bacillati</taxon>
        <taxon>Actinomycetota</taxon>
        <taxon>Actinomycetes</taxon>
        <taxon>Frankiales</taxon>
        <taxon>Frankiaceae</taxon>
        <taxon>Frankia</taxon>
    </lineage>
</organism>
<evidence type="ECO:0000256" key="1">
    <source>
        <dbReference type="SAM" id="Phobius"/>
    </source>
</evidence>
<dbReference type="KEGG" id="fra:Francci3_2422"/>
<evidence type="ECO:0000313" key="3">
    <source>
        <dbReference type="Proteomes" id="UP000001937"/>
    </source>
</evidence>
<gene>
    <name evidence="2" type="ordered locus">Francci3_2422</name>
</gene>
<dbReference type="AlphaFoldDB" id="Q2JAA3"/>
<dbReference type="HOGENOM" id="CLU_038241_1_0_11"/>
<keyword evidence="1" id="KW-0812">Transmembrane</keyword>
<protein>
    <submittedName>
        <fullName evidence="2">Secreted protein</fullName>
    </submittedName>
</protein>
<sequence>MTAVATGVRRRAATPPGRLRLLSVLVVLALVALWVTALGATQTRRHAIDTLTKDSGASFIAAQSLRAELWAADATAARAFLAGGVEPPGQRAAYARSIAAAGDRVVDLARAGGPRQPLAVLCAQLPVYTGLVERARANNRLGLAVGGAYLRQASALMRDTILPAADALATADATDIDHGYRRASSWHQVFLVGAVGAATLAGLVALQVRLFRRTHRILNLPLLAATALTAIILGLTLTAFGVERGRLVESRDHGYVPMTLTAQARVLALRAWGDESLSLVAHGNGVELDEDARAAAARLGYDDRGRRSGTGVLPATVALRGPDGPARAALEPAWRGYQATSLRVGNLVSDVGGFQQAVAVALGEGTTSFTRFDDASEAVFTTSRTRFEARLSAAGEALNRLPLGATVALGLAAALAFVGIQLRINDYR</sequence>
<feature type="transmembrane region" description="Helical" evidence="1">
    <location>
        <begin position="186"/>
        <end position="206"/>
    </location>
</feature>
<dbReference type="EMBL" id="CP000249">
    <property type="protein sequence ID" value="ABD11789.1"/>
    <property type="molecule type" value="Genomic_DNA"/>
</dbReference>
<dbReference type="RefSeq" id="WP_011436834.1">
    <property type="nucleotide sequence ID" value="NC_007777.1"/>
</dbReference>
<dbReference type="STRING" id="106370.Francci3_2422"/>
<proteinExistence type="predicted"/>
<keyword evidence="1" id="KW-0472">Membrane</keyword>